<gene>
    <name evidence="1" type="ORF">SARC_01111</name>
</gene>
<proteinExistence type="predicted"/>
<dbReference type="EMBL" id="KQ241638">
    <property type="protein sequence ID" value="KNC86732.1"/>
    <property type="molecule type" value="Genomic_DNA"/>
</dbReference>
<sequence>RMWGAPVVTYDKHVNTHDYSLVPTVDSSESVICCVGSDAVLRIWDCQSPHPLAEKSFAAGLVHSVVGVLGV</sequence>
<accession>A0A0L0GCJ5</accession>
<keyword evidence="2" id="KW-1185">Reference proteome</keyword>
<dbReference type="Proteomes" id="UP000054560">
    <property type="component" value="Unassembled WGS sequence"/>
</dbReference>
<dbReference type="GeneID" id="25901615"/>
<reference evidence="1 2" key="1">
    <citation type="submission" date="2011-02" db="EMBL/GenBank/DDBJ databases">
        <title>The Genome Sequence of Sphaeroforma arctica JP610.</title>
        <authorList>
            <consortium name="The Broad Institute Genome Sequencing Platform"/>
            <person name="Russ C."/>
            <person name="Cuomo C."/>
            <person name="Young S.K."/>
            <person name="Zeng Q."/>
            <person name="Gargeya S."/>
            <person name="Alvarado L."/>
            <person name="Berlin A."/>
            <person name="Chapman S.B."/>
            <person name="Chen Z."/>
            <person name="Freedman E."/>
            <person name="Gellesch M."/>
            <person name="Goldberg J."/>
            <person name="Griggs A."/>
            <person name="Gujja S."/>
            <person name="Heilman E."/>
            <person name="Heiman D."/>
            <person name="Howarth C."/>
            <person name="Mehta T."/>
            <person name="Neiman D."/>
            <person name="Pearson M."/>
            <person name="Roberts A."/>
            <person name="Saif S."/>
            <person name="Shea T."/>
            <person name="Shenoy N."/>
            <person name="Sisk P."/>
            <person name="Stolte C."/>
            <person name="Sykes S."/>
            <person name="White J."/>
            <person name="Yandava C."/>
            <person name="Burger G."/>
            <person name="Gray M.W."/>
            <person name="Holland P.W.H."/>
            <person name="King N."/>
            <person name="Lang F.B.F."/>
            <person name="Roger A.J."/>
            <person name="Ruiz-Trillo I."/>
            <person name="Haas B."/>
            <person name="Nusbaum C."/>
            <person name="Birren B."/>
        </authorList>
    </citation>
    <scope>NUCLEOTIDE SEQUENCE [LARGE SCALE GENOMIC DNA]</scope>
    <source>
        <strain evidence="1 2">JP610</strain>
    </source>
</reference>
<organism evidence="1 2">
    <name type="scientific">Sphaeroforma arctica JP610</name>
    <dbReference type="NCBI Taxonomy" id="667725"/>
    <lineage>
        <taxon>Eukaryota</taxon>
        <taxon>Ichthyosporea</taxon>
        <taxon>Ichthyophonida</taxon>
        <taxon>Sphaeroforma</taxon>
    </lineage>
</organism>
<name>A0A0L0GCJ5_9EUKA</name>
<dbReference type="RefSeq" id="XP_014160634.1">
    <property type="nucleotide sequence ID" value="XM_014305159.1"/>
</dbReference>
<evidence type="ECO:0000313" key="1">
    <source>
        <dbReference type="EMBL" id="KNC86732.1"/>
    </source>
</evidence>
<feature type="non-terminal residue" evidence="1">
    <location>
        <position position="1"/>
    </location>
</feature>
<protein>
    <submittedName>
        <fullName evidence="1">Uncharacterized protein</fullName>
    </submittedName>
</protein>
<dbReference type="AlphaFoldDB" id="A0A0L0GCJ5"/>
<evidence type="ECO:0000313" key="2">
    <source>
        <dbReference type="Proteomes" id="UP000054560"/>
    </source>
</evidence>